<sequence length="85" mass="9818">MKVLFSVLFLAVAVFVLGNAVRMIMDEDVAVEDWRYKDEASRGCAKRFENCGYQHGGIQCCDAEQSCLCSQKRYYKYICRCDIKK</sequence>
<organism evidence="2">
    <name type="scientific">Deinopis subrufa</name>
    <name type="common">Rufous net-casting spider</name>
    <dbReference type="NCBI Taxonomy" id="1905329"/>
    <lineage>
        <taxon>Eukaryota</taxon>
        <taxon>Metazoa</taxon>
        <taxon>Ecdysozoa</taxon>
        <taxon>Arthropoda</taxon>
        <taxon>Chelicerata</taxon>
        <taxon>Arachnida</taxon>
        <taxon>Araneae</taxon>
        <taxon>Araneomorphae</taxon>
        <taxon>Entelegynae</taxon>
        <taxon>Deinopoidea</taxon>
        <taxon>Deinopidae</taxon>
        <taxon>Deinopis</taxon>
    </lineage>
</organism>
<reference evidence="2" key="1">
    <citation type="submission" date="2017-05" db="EMBL/GenBank/DDBJ databases">
        <authorList>
            <person name="QRISCLOUD D."/>
        </authorList>
    </citation>
    <scope>NUCLEOTIDE SEQUENCE</scope>
</reference>
<evidence type="ECO:0000256" key="1">
    <source>
        <dbReference type="SAM" id="SignalP"/>
    </source>
</evidence>
<accession>A0A4Q8K1J7</accession>
<evidence type="ECO:0000313" key="2">
    <source>
        <dbReference type="EMBL" id="SNX33168.1"/>
    </source>
</evidence>
<protein>
    <submittedName>
        <fullName evidence="2">U23-Deinotoxin-Dsu1c_1</fullName>
    </submittedName>
</protein>
<keyword evidence="1" id="KW-0732">Signal</keyword>
<reference evidence="2" key="2">
    <citation type="submission" date="2019-05" db="EMBL/GenBank/DDBJ databases">
        <title>Unravelling the molecular evolution of spider venoms.</title>
        <authorList>
            <person name="Pineda S."/>
        </authorList>
    </citation>
    <scope>NUCLEOTIDE SEQUENCE</scope>
</reference>
<dbReference type="AlphaFoldDB" id="A0A4Q8K1J7"/>
<feature type="chain" id="PRO_5020233276" evidence="1">
    <location>
        <begin position="21"/>
        <end position="85"/>
    </location>
</feature>
<name>A0A4Q8K1J7_DEISU</name>
<feature type="signal peptide" evidence="1">
    <location>
        <begin position="1"/>
        <end position="20"/>
    </location>
</feature>
<dbReference type="EMBL" id="HAHH01000049">
    <property type="protein sequence ID" value="SNX33168.1"/>
    <property type="molecule type" value="Transcribed_RNA"/>
</dbReference>
<proteinExistence type="predicted"/>